<dbReference type="PRINTS" id="PR01368">
    <property type="entry name" value="SYNAPSIN"/>
</dbReference>
<dbReference type="InterPro" id="IPR019735">
    <property type="entry name" value="Synapsin_CS"/>
</dbReference>
<feature type="domain" description="Synapsin pre-ATP-grasp" evidence="18">
    <location>
        <begin position="1"/>
        <end position="98"/>
    </location>
</feature>
<evidence type="ECO:0000256" key="17">
    <source>
        <dbReference type="SAM" id="MobiDB-lite"/>
    </source>
</evidence>
<dbReference type="GO" id="GO:0005524">
    <property type="term" value="F:ATP binding"/>
    <property type="evidence" value="ECO:0007669"/>
    <property type="project" value="InterPro"/>
</dbReference>
<reference evidence="20 21" key="1">
    <citation type="submission" date="2019-03" db="EMBL/GenBank/DDBJ databases">
        <title>First draft genome of Liparis tanakae, snailfish: a comprehensive survey of snailfish specific genes.</title>
        <authorList>
            <person name="Kim W."/>
            <person name="Song I."/>
            <person name="Jeong J.-H."/>
            <person name="Kim D."/>
            <person name="Kim S."/>
            <person name="Ryu S."/>
            <person name="Song J.Y."/>
            <person name="Lee S.K."/>
        </authorList>
    </citation>
    <scope>NUCLEOTIDE SEQUENCE [LARGE SCALE GENOMIC DNA]</scope>
    <source>
        <tissue evidence="20">Muscle</tissue>
    </source>
</reference>
<dbReference type="GO" id="GO:0005794">
    <property type="term" value="C:Golgi apparatus"/>
    <property type="evidence" value="ECO:0007669"/>
    <property type="project" value="UniProtKB-SubCell"/>
</dbReference>
<keyword evidence="11" id="KW-0009">Actin-binding</keyword>
<evidence type="ECO:0000256" key="9">
    <source>
        <dbReference type="ARBA" id="ARBA00023034"/>
    </source>
</evidence>
<evidence type="ECO:0000256" key="10">
    <source>
        <dbReference type="ARBA" id="ARBA00023180"/>
    </source>
</evidence>
<evidence type="ECO:0000259" key="19">
    <source>
        <dbReference type="Pfam" id="PF02750"/>
    </source>
</evidence>
<feature type="region of interest" description="Disordered" evidence="17">
    <location>
        <begin position="302"/>
        <end position="356"/>
    </location>
</feature>
<evidence type="ECO:0000256" key="15">
    <source>
        <dbReference type="ARBA" id="ARBA00034106"/>
    </source>
</evidence>
<feature type="domain" description="Synapsin ATP-binding" evidence="19">
    <location>
        <begin position="99"/>
        <end position="199"/>
    </location>
</feature>
<dbReference type="Pfam" id="PF02750">
    <property type="entry name" value="Synapsin_C"/>
    <property type="match status" value="1"/>
</dbReference>
<evidence type="ECO:0000313" key="20">
    <source>
        <dbReference type="EMBL" id="TNN86504.1"/>
    </source>
</evidence>
<dbReference type="SUPFAM" id="SSF56059">
    <property type="entry name" value="Glutathione synthetase ATP-binding domain-like"/>
    <property type="match status" value="1"/>
</dbReference>
<keyword evidence="10" id="KW-0325">Glycoprotein</keyword>
<keyword evidence="6" id="KW-0597">Phosphoprotein</keyword>
<keyword evidence="9" id="KW-0333">Golgi apparatus</keyword>
<dbReference type="InterPro" id="IPR016185">
    <property type="entry name" value="PreATP-grasp_dom_sf"/>
</dbReference>
<dbReference type="FunFam" id="3.30.1490.20:FF:000008">
    <property type="entry name" value="Synapsin I"/>
    <property type="match status" value="1"/>
</dbReference>
<gene>
    <name evidence="20" type="primary">Syn1</name>
    <name evidence="20" type="ORF">EYF80_003274</name>
</gene>
<dbReference type="InterPro" id="IPR020898">
    <property type="entry name" value="Synapsin_ATP-bd_dom"/>
</dbReference>
<dbReference type="Pfam" id="PF02078">
    <property type="entry name" value="Synapsin"/>
    <property type="match status" value="1"/>
</dbReference>
<evidence type="ECO:0000256" key="5">
    <source>
        <dbReference type="ARBA" id="ARBA00022481"/>
    </source>
</evidence>
<feature type="compositionally biased region" description="Polar residues" evidence="17">
    <location>
        <begin position="319"/>
        <end position="329"/>
    </location>
</feature>
<sequence length="356" mass="39962">MLLVIDDQQTDWVKVFRGRKVHNEFDIKVEQADFSEISLVVNSTGTYNVDIDAIRNGHKVTKSLKPDFVLIRQHAFSMAKNGDHRNVVIGLQYAGLPSFAQMTRLFKQLGSDEFPLIEQVYYPNHKEMITCPRFPVVVKMGHAHSGMGKVKVDNQYDFQDIASVVALTKTYATSEPFIDAKYDVRIQKIGNNYKAYIKQFLLSLSPSPKYHRLNSAPHLRVVLSKVPHLSSAHSLKGNPLHRPSNLLRTRQPVTPVLRLRPPRGLQPSHGHQVRDPLRARELLLVRALLSEAREVHLKLRGNSLSPCSRNLNRGPHSLLGSSPWGQRSNRGLPDSQAALEDPPPSSPGLLLKAMGV</sequence>
<evidence type="ECO:0000313" key="21">
    <source>
        <dbReference type="Proteomes" id="UP000314294"/>
    </source>
</evidence>
<evidence type="ECO:0000256" key="6">
    <source>
        <dbReference type="ARBA" id="ARBA00022553"/>
    </source>
</evidence>
<name>A0A4Z2J9N2_9TELE</name>
<dbReference type="GO" id="GO:0007269">
    <property type="term" value="P:neurotransmitter secretion"/>
    <property type="evidence" value="ECO:0007669"/>
    <property type="project" value="InterPro"/>
</dbReference>
<evidence type="ECO:0000256" key="2">
    <source>
        <dbReference type="ARBA" id="ARBA00004555"/>
    </source>
</evidence>
<dbReference type="FunFam" id="3.40.50.20:FF:000008">
    <property type="entry name" value="Synapsin III"/>
    <property type="match status" value="1"/>
</dbReference>
<comment type="caution">
    <text evidence="20">The sequence shown here is derived from an EMBL/GenBank/DDBJ whole genome shotgun (WGS) entry which is preliminary data.</text>
</comment>
<evidence type="ECO:0000256" key="4">
    <source>
        <dbReference type="ARBA" id="ARBA00017852"/>
    </source>
</evidence>
<comment type="subunit">
    <text evidence="16">Homodimer. Can form oligomers with SYN2. Interacts with CAPON. Forms a ternary complex with NOS1. Isoform Ib interacts with PRNP.</text>
</comment>
<dbReference type="PANTHER" id="PTHR10841:SF24">
    <property type="entry name" value="SYNAPSIN-1"/>
    <property type="match status" value="1"/>
</dbReference>
<evidence type="ECO:0000256" key="14">
    <source>
        <dbReference type="ARBA" id="ARBA00029646"/>
    </source>
</evidence>
<evidence type="ECO:0000256" key="8">
    <source>
        <dbReference type="ARBA" id="ARBA00023018"/>
    </source>
</evidence>
<dbReference type="InterPro" id="IPR013815">
    <property type="entry name" value="ATP_grasp_subdomain_1"/>
</dbReference>
<evidence type="ECO:0000256" key="7">
    <source>
        <dbReference type="ARBA" id="ARBA00022737"/>
    </source>
</evidence>
<dbReference type="Gene3D" id="3.40.50.20">
    <property type="match status" value="1"/>
</dbReference>
<evidence type="ECO:0000256" key="1">
    <source>
        <dbReference type="ARBA" id="ARBA00004234"/>
    </source>
</evidence>
<keyword evidence="8" id="KW-0770">Synapse</keyword>
<protein>
    <recommendedName>
        <fullName evidence="4">Synapsin-1</fullName>
    </recommendedName>
    <alternativeName>
        <fullName evidence="14">Synapsin I</fullName>
    </alternativeName>
</protein>
<comment type="similarity">
    <text evidence="3">Belongs to the synapsin family.</text>
</comment>
<dbReference type="InterPro" id="IPR020897">
    <property type="entry name" value="Synapsin_pre-ATP-grasp_dom"/>
</dbReference>
<keyword evidence="12" id="KW-0966">Cell projection</keyword>
<proteinExistence type="inferred from homology"/>
<evidence type="ECO:0000259" key="18">
    <source>
        <dbReference type="Pfam" id="PF02078"/>
    </source>
</evidence>
<evidence type="ECO:0000256" key="13">
    <source>
        <dbReference type="ARBA" id="ARBA00023329"/>
    </source>
</evidence>
<dbReference type="PROSITE" id="PS00416">
    <property type="entry name" value="SYNAPSIN_2"/>
    <property type="match status" value="1"/>
</dbReference>
<dbReference type="OrthoDB" id="8849467at2759"/>
<keyword evidence="7" id="KW-0677">Repeat</keyword>
<evidence type="ECO:0000256" key="11">
    <source>
        <dbReference type="ARBA" id="ARBA00023203"/>
    </source>
</evidence>
<organism evidence="20 21">
    <name type="scientific">Liparis tanakae</name>
    <name type="common">Tanaka's snailfish</name>
    <dbReference type="NCBI Taxonomy" id="230148"/>
    <lineage>
        <taxon>Eukaryota</taxon>
        <taxon>Metazoa</taxon>
        <taxon>Chordata</taxon>
        <taxon>Craniata</taxon>
        <taxon>Vertebrata</taxon>
        <taxon>Euteleostomi</taxon>
        <taxon>Actinopterygii</taxon>
        <taxon>Neopterygii</taxon>
        <taxon>Teleostei</taxon>
        <taxon>Neoteleostei</taxon>
        <taxon>Acanthomorphata</taxon>
        <taxon>Eupercaria</taxon>
        <taxon>Perciformes</taxon>
        <taxon>Cottioidei</taxon>
        <taxon>Cottales</taxon>
        <taxon>Liparidae</taxon>
        <taxon>Liparis</taxon>
    </lineage>
</organism>
<dbReference type="Proteomes" id="UP000314294">
    <property type="component" value="Unassembled WGS sequence"/>
</dbReference>
<accession>A0A4Z2J9N2</accession>
<keyword evidence="13" id="KW-0968">Cytoplasmic vesicle</keyword>
<dbReference type="GO" id="GO:0003779">
    <property type="term" value="F:actin binding"/>
    <property type="evidence" value="ECO:0007669"/>
    <property type="project" value="UniProtKB-KW"/>
</dbReference>
<dbReference type="Gene3D" id="3.30.1490.20">
    <property type="entry name" value="ATP-grasp fold, A domain"/>
    <property type="match status" value="1"/>
</dbReference>
<evidence type="ECO:0000256" key="3">
    <source>
        <dbReference type="ARBA" id="ARBA00008243"/>
    </source>
</evidence>
<comment type="subcellular location">
    <subcellularLocation>
        <location evidence="1">Cytoplasmic vesicle</location>
        <location evidence="1">Secretory vesicle</location>
        <location evidence="1">Synaptic vesicle</location>
    </subcellularLocation>
    <subcellularLocation>
        <location evidence="2">Golgi apparatus</location>
    </subcellularLocation>
    <subcellularLocation>
        <location evidence="15">Presynapse</location>
    </subcellularLocation>
</comment>
<evidence type="ECO:0000256" key="16">
    <source>
        <dbReference type="ARBA" id="ARBA00046960"/>
    </source>
</evidence>
<feature type="compositionally biased region" description="Polar residues" evidence="17">
    <location>
        <begin position="302"/>
        <end position="311"/>
    </location>
</feature>
<evidence type="ECO:0000256" key="12">
    <source>
        <dbReference type="ARBA" id="ARBA00023273"/>
    </source>
</evidence>
<dbReference type="GO" id="GO:0030672">
    <property type="term" value="C:synaptic vesicle membrane"/>
    <property type="evidence" value="ECO:0007669"/>
    <property type="project" value="TreeGrafter"/>
</dbReference>
<dbReference type="AlphaFoldDB" id="A0A4Z2J9N2"/>
<dbReference type="EMBL" id="SRLO01000015">
    <property type="protein sequence ID" value="TNN86504.1"/>
    <property type="molecule type" value="Genomic_DNA"/>
</dbReference>
<dbReference type="InterPro" id="IPR001359">
    <property type="entry name" value="Synapsin"/>
</dbReference>
<keyword evidence="5" id="KW-0488">Methylation</keyword>
<keyword evidence="21" id="KW-1185">Reference proteome</keyword>
<dbReference type="PANTHER" id="PTHR10841">
    <property type="entry name" value="SYNAPSIN"/>
    <property type="match status" value="1"/>
</dbReference>
<dbReference type="SUPFAM" id="SSF52440">
    <property type="entry name" value="PreATP-grasp domain"/>
    <property type="match status" value="1"/>
</dbReference>